<name>A0ABD3HQB0_9MARC</name>
<dbReference type="AlphaFoldDB" id="A0ABD3HQB0"/>
<dbReference type="InterPro" id="IPR027417">
    <property type="entry name" value="P-loop_NTPase"/>
</dbReference>
<dbReference type="SUPFAM" id="SSF52540">
    <property type="entry name" value="P-loop containing nucleoside triphosphate hydrolases"/>
    <property type="match status" value="1"/>
</dbReference>
<dbReference type="PANTHER" id="PTHR11017">
    <property type="entry name" value="LEUCINE-RICH REPEAT-CONTAINING PROTEIN"/>
    <property type="match status" value="1"/>
</dbReference>
<evidence type="ECO:0000313" key="2">
    <source>
        <dbReference type="Proteomes" id="UP001633002"/>
    </source>
</evidence>
<dbReference type="Gene3D" id="3.40.50.300">
    <property type="entry name" value="P-loop containing nucleotide triphosphate hydrolases"/>
    <property type="match status" value="1"/>
</dbReference>
<sequence length="473" mass="53686">MVLKKIALCAESSANQERSGRSLSRQYETFLRNVEGALFLSTPSLGANVPVTNLGNQGGLLLKNLELLGAESARINAEFSKLRRRWKWMTYGVFAANETETTKFLQHFFDIGGSDSELDSAPRYVSIVPEGSARTDMDEFSVISGVDHFTICQSSESYICLVELENVDRSQKRQLERLVAQNLLYSSGRRVGIDEGQQPWVHIRGKKVLMVVDDVNSKHEISQLLRMDWCGGGSRLIITSSRQDWRREFTVYQVPFLSGRSSYDLLASYVDKSVLKSIPEEVMSKVVEECGGLPLVLEVIGNYLWDKKEVRIWLEALKRLQKADSLEGNADENVILKKLQVSFDSLGKLEKQIFLDVATFDLYPTCKTQYDVEIFRSAWETQGNEDVEIALINLEQRSFLSVVANCSRYTVHVHGPHAKVQVFWIHKQMQAMARWISGSAEENLEDRRSIWQLQNAADLLTNCDKVSDLYFGI</sequence>
<proteinExistence type="predicted"/>
<dbReference type="PANTHER" id="PTHR11017:SF385">
    <property type="entry name" value="DISEASE RESISTANCE PROTEIN (TIR-NBS-LRR CLASS)-RELATED"/>
    <property type="match status" value="1"/>
</dbReference>
<dbReference type="Proteomes" id="UP001633002">
    <property type="component" value="Unassembled WGS sequence"/>
</dbReference>
<protein>
    <recommendedName>
        <fullName evidence="3">NB-ARC domain-containing protein</fullName>
    </recommendedName>
</protein>
<evidence type="ECO:0000313" key="1">
    <source>
        <dbReference type="EMBL" id="KAL3692321.1"/>
    </source>
</evidence>
<accession>A0ABD3HQB0</accession>
<keyword evidence="2" id="KW-1185">Reference proteome</keyword>
<organism evidence="1 2">
    <name type="scientific">Riccia sorocarpa</name>
    <dbReference type="NCBI Taxonomy" id="122646"/>
    <lineage>
        <taxon>Eukaryota</taxon>
        <taxon>Viridiplantae</taxon>
        <taxon>Streptophyta</taxon>
        <taxon>Embryophyta</taxon>
        <taxon>Marchantiophyta</taxon>
        <taxon>Marchantiopsida</taxon>
        <taxon>Marchantiidae</taxon>
        <taxon>Marchantiales</taxon>
        <taxon>Ricciaceae</taxon>
        <taxon>Riccia</taxon>
    </lineage>
</organism>
<dbReference type="EMBL" id="JBJQOH010000003">
    <property type="protein sequence ID" value="KAL3692321.1"/>
    <property type="molecule type" value="Genomic_DNA"/>
</dbReference>
<evidence type="ECO:0008006" key="3">
    <source>
        <dbReference type="Google" id="ProtNLM"/>
    </source>
</evidence>
<reference evidence="1 2" key="1">
    <citation type="submission" date="2024-09" db="EMBL/GenBank/DDBJ databases">
        <title>Chromosome-scale assembly of Riccia sorocarpa.</title>
        <authorList>
            <person name="Paukszto L."/>
        </authorList>
    </citation>
    <scope>NUCLEOTIDE SEQUENCE [LARGE SCALE GENOMIC DNA]</scope>
    <source>
        <strain evidence="1">LP-2024</strain>
        <tissue evidence="1">Aerial parts of the thallus</tissue>
    </source>
</reference>
<dbReference type="InterPro" id="IPR044974">
    <property type="entry name" value="Disease_R_plants"/>
</dbReference>
<gene>
    <name evidence="1" type="ORF">R1sor_005972</name>
</gene>
<comment type="caution">
    <text evidence="1">The sequence shown here is derived from an EMBL/GenBank/DDBJ whole genome shotgun (WGS) entry which is preliminary data.</text>
</comment>
<dbReference type="PRINTS" id="PR00364">
    <property type="entry name" value="DISEASERSIST"/>
</dbReference>
<dbReference type="InterPro" id="IPR042197">
    <property type="entry name" value="Apaf_helical"/>
</dbReference>
<dbReference type="Gene3D" id="1.10.8.430">
    <property type="entry name" value="Helical domain of apoptotic protease-activating factors"/>
    <property type="match status" value="1"/>
</dbReference>